<comment type="subcellular location">
    <subcellularLocation>
        <location evidence="1">Membrane</location>
        <topology evidence="1">Single-pass type I membrane protein</topology>
    </subcellularLocation>
</comment>
<evidence type="ECO:0000259" key="11">
    <source>
        <dbReference type="Pfam" id="PF24498"/>
    </source>
</evidence>
<dbReference type="InterPro" id="IPR013783">
    <property type="entry name" value="Ig-like_fold"/>
</dbReference>
<dbReference type="InterPro" id="IPR039877">
    <property type="entry name" value="TMEM131-like"/>
</dbReference>
<dbReference type="OMA" id="KWEIGEW"/>
<evidence type="ECO:0000259" key="9">
    <source>
        <dbReference type="Pfam" id="PF12371"/>
    </source>
</evidence>
<dbReference type="InterPro" id="IPR055435">
    <property type="entry name" value="Ig_TMEM131L_3"/>
</dbReference>
<feature type="region of interest" description="Disordered" evidence="7">
    <location>
        <begin position="1546"/>
        <end position="1565"/>
    </location>
</feature>
<dbReference type="InterPro" id="IPR055436">
    <property type="entry name" value="Ig_TMEM131L_4"/>
</dbReference>
<feature type="compositionally biased region" description="Low complexity" evidence="7">
    <location>
        <begin position="1306"/>
        <end position="1323"/>
    </location>
</feature>
<evidence type="ECO:0000313" key="15">
    <source>
        <dbReference type="RefSeq" id="XP_027197799.1"/>
    </source>
</evidence>
<feature type="compositionally biased region" description="Low complexity" evidence="7">
    <location>
        <begin position="1422"/>
        <end position="1442"/>
    </location>
</feature>
<dbReference type="InterPro" id="IPR055437">
    <property type="entry name" value="TMEM131L_Ig_5"/>
</dbReference>
<keyword evidence="5 8" id="KW-1133">Transmembrane helix</keyword>
<dbReference type="Pfam" id="PF24495">
    <property type="entry name" value="Ig_TMEM131_2"/>
    <property type="match status" value="1"/>
</dbReference>
<dbReference type="Gene3D" id="2.60.40.10">
    <property type="entry name" value="Immunoglobulins"/>
    <property type="match status" value="1"/>
</dbReference>
<dbReference type="CTD" id="23505"/>
<feature type="region of interest" description="Disordered" evidence="7">
    <location>
        <begin position="1703"/>
        <end position="1724"/>
    </location>
</feature>
<evidence type="ECO:0000256" key="4">
    <source>
        <dbReference type="ARBA" id="ARBA00022729"/>
    </source>
</evidence>
<evidence type="ECO:0000256" key="1">
    <source>
        <dbReference type="ARBA" id="ARBA00004479"/>
    </source>
</evidence>
<protein>
    <submittedName>
        <fullName evidence="15">Transmembrane protein 131-like</fullName>
    </submittedName>
</protein>
<feature type="region of interest" description="Disordered" evidence="7">
    <location>
        <begin position="1395"/>
        <end position="1480"/>
    </location>
</feature>
<dbReference type="Pfam" id="PF12371">
    <property type="entry name" value="TMEM131_like_N"/>
    <property type="match status" value="1"/>
</dbReference>
<dbReference type="Pfam" id="PF24501">
    <property type="entry name" value="Ig_TMEM131L_5"/>
    <property type="match status" value="1"/>
</dbReference>
<feature type="domain" description="TMEM131 second Ig-like" evidence="10">
    <location>
        <begin position="201"/>
        <end position="290"/>
    </location>
</feature>
<evidence type="ECO:0000259" key="10">
    <source>
        <dbReference type="Pfam" id="PF24495"/>
    </source>
</evidence>
<evidence type="ECO:0000256" key="6">
    <source>
        <dbReference type="ARBA" id="ARBA00023136"/>
    </source>
</evidence>
<evidence type="ECO:0000256" key="5">
    <source>
        <dbReference type="ARBA" id="ARBA00022989"/>
    </source>
</evidence>
<evidence type="ECO:0000256" key="7">
    <source>
        <dbReference type="SAM" id="MobiDB-lite"/>
    </source>
</evidence>
<feature type="domain" description="Transmembrane protein 131-like N-terminal" evidence="9">
    <location>
        <begin position="101"/>
        <end position="183"/>
    </location>
</feature>
<feature type="compositionally biased region" description="Low complexity" evidence="7">
    <location>
        <begin position="2295"/>
        <end position="2325"/>
    </location>
</feature>
<keyword evidence="4" id="KW-0732">Signal</keyword>
<name>A0A6P6Y0H8_DERPT</name>
<proteinExistence type="inferred from homology"/>
<feature type="region of interest" description="Disordered" evidence="7">
    <location>
        <begin position="1741"/>
        <end position="1779"/>
    </location>
</feature>
<dbReference type="InParanoid" id="A0A6P6Y0H8"/>
<dbReference type="PANTHER" id="PTHR22050">
    <property type="entry name" value="RW1 PROTEIN HOMOLOG"/>
    <property type="match status" value="1"/>
</dbReference>
<evidence type="ECO:0000256" key="3">
    <source>
        <dbReference type="ARBA" id="ARBA00022692"/>
    </source>
</evidence>
<feature type="domain" description="TMEM131L fifth Ig-like" evidence="13">
    <location>
        <begin position="1061"/>
        <end position="1124"/>
    </location>
</feature>
<accession>A0A6P6Y0H8</accession>
<feature type="compositionally biased region" description="Low complexity" evidence="7">
    <location>
        <begin position="1744"/>
        <end position="1756"/>
    </location>
</feature>
<dbReference type="GO" id="GO:0016020">
    <property type="term" value="C:membrane"/>
    <property type="evidence" value="ECO:0007669"/>
    <property type="project" value="UniProtKB-SubCell"/>
</dbReference>
<dbReference type="KEGG" id="dpte:113792106"/>
<evidence type="ECO:0000256" key="2">
    <source>
        <dbReference type="ARBA" id="ARBA00006682"/>
    </source>
</evidence>
<feature type="transmembrane region" description="Helical" evidence="8">
    <location>
        <begin position="21"/>
        <end position="39"/>
    </location>
</feature>
<keyword evidence="14" id="KW-1185">Reference proteome</keyword>
<feature type="domain" description="TMEM131L fourth Ig-like" evidence="12">
    <location>
        <begin position="834"/>
        <end position="984"/>
    </location>
</feature>
<dbReference type="PANTHER" id="PTHR22050:SF0">
    <property type="entry name" value="TRANSMEMBRANE PROTEIN 131 HOMOLOG"/>
    <property type="match status" value="1"/>
</dbReference>
<dbReference type="InterPro" id="IPR022113">
    <property type="entry name" value="TMEM131L_N"/>
</dbReference>
<feature type="region of interest" description="Disordered" evidence="7">
    <location>
        <begin position="2288"/>
        <end position="2325"/>
    </location>
</feature>
<comment type="similarity">
    <text evidence="2">Belongs to the TMEM131 family.</text>
</comment>
<evidence type="ECO:0000256" key="8">
    <source>
        <dbReference type="SAM" id="Phobius"/>
    </source>
</evidence>
<dbReference type="OrthoDB" id="6514604at2759"/>
<feature type="domain" description="TMEM131L third Ig-like" evidence="11">
    <location>
        <begin position="431"/>
        <end position="529"/>
    </location>
</feature>
<feature type="compositionally biased region" description="Polar residues" evidence="7">
    <location>
        <begin position="1288"/>
        <end position="1298"/>
    </location>
</feature>
<keyword evidence="3 8" id="KW-0812">Transmembrane</keyword>
<dbReference type="Pfam" id="PF24499">
    <property type="entry name" value="Ig_TMEM131L_4"/>
    <property type="match status" value="1"/>
</dbReference>
<evidence type="ECO:0000313" key="14">
    <source>
        <dbReference type="Proteomes" id="UP000515146"/>
    </source>
</evidence>
<organism evidence="14 15">
    <name type="scientific">Dermatophagoides pteronyssinus</name>
    <name type="common">European house dust mite</name>
    <dbReference type="NCBI Taxonomy" id="6956"/>
    <lineage>
        <taxon>Eukaryota</taxon>
        <taxon>Metazoa</taxon>
        <taxon>Ecdysozoa</taxon>
        <taxon>Arthropoda</taxon>
        <taxon>Chelicerata</taxon>
        <taxon>Arachnida</taxon>
        <taxon>Acari</taxon>
        <taxon>Acariformes</taxon>
        <taxon>Sarcoptiformes</taxon>
        <taxon>Astigmata</taxon>
        <taxon>Psoroptidia</taxon>
        <taxon>Analgoidea</taxon>
        <taxon>Pyroglyphidae</taxon>
        <taxon>Dermatophagoidinae</taxon>
        <taxon>Dermatophagoides</taxon>
    </lineage>
</organism>
<dbReference type="Proteomes" id="UP000515146">
    <property type="component" value="Unplaced"/>
</dbReference>
<sequence>MYQQQINRQLIINHDTKMISIAGIRFFIEFSSILVLAFLCIMHEFTDVTWAKQFHFDHSSANQAASFDDIEHSSSTLNQDQDDGGSSSGQFHHNKNQATYVRFSPESLTFGYHSIGMPIIKTVHIHNDDDEITLQLISISGNTEHFHCSFFEEKILPPRSNTSFQVVFLARQEGLVNNTLYIHSSAGSFPYRVSAYGEHSPFRIRPLIGARVPLNSSFASLIYIYNPFSTPLQLTEMYTSGGGLHLELPDDEYEAPSSLWNVPPYETRPVMKAHLVARIVSNHTSYIRIRTSQPDIQLMLPVEVEVSNSPGLYSPLDTLDFGVLRAKHDPPKALPIQVINAAQKSVSVQSIVVTPIFDGLSIADFSGPIKVPPQSSNPYHVAKLILDPSQFSCIGLCLGKVLIKSKNNQYKLTIPFIVRVIQGELHFNGTQSHFFMNSSSNYLEQRVMNVENRFDNPIIVHDIILPDEAKPYFRLTTKAPYSLPITLPVGKSFPLLQIEFTPSPQLSHFSTVFRLLTNLSYFDLPLYAYQGRLELFIPNSSDQSKLDMGLVGLNEQKTSTFVVANHNPIAIRLIYWQCNITGLIIELVGTSQGNISAISQRIESSSIPMESSPSPPASTSTRSSEFRSLEPNHFAVFRVHVQKLSNEGVHNGMITIITAYEKLTVPLTIKVLNGNLMAEPVILPKTFPGKIVKSMLNIKSNYSSTIKIKGAFIVPKDERFKIKLIDQLIKPGHDNQIQIQFDPSAACYQKLCYTALDVEKEVGHLWLLGSGLYSDTAYIDKELYKLLRNQWLSMTELDRKPTVNVRLQIDGFGSFVAPIQAHQHWPRLANKLVIRFPSIRVGQKVTKELLIENTADREVLVQAINVIDYPNSEILLQLTSNSIFHQQWSKSDLQAIQSAIRNGHNRSAFSLHNNTIASNSQVQRITEWLGVEPNANSYIMLLPAGVRHRLAVTFNPPDEKNYTSLLILRNNLTIIDVVMLRGEGGRGLLKIGKTLPNTLNSRLVFDFPERSLEKRCRNLILAKSGIDSPPSLSSSSLSSSNNHKPVSYNTLVMRERFKAVNIGRMALQIRNFLIDGMPCEGHGFRISRCEPILLSPNQTVDIEILYSPDFTQHTITHELTIMIDDDDSLGAQRFLLVANVPSNLLQLCLEALPRPIWEPHLYYILVTMALFVLILSTIVAIFDGHRIALNYYSAKYEFLNNDLSTTKKHDGNDDGNNGGNAYKCDNDLSNHNNSSSVIESAGHKILANGSSNMAIANGKHNHPYSTVGSSSNHNQLSNQKVRNRRGAKQQQPIPNGNLHQHRRSQSKSTTSEPSTTKQQQTETTSKHHHSNGSLDFDYESITTVTTTPSTNHHQNSSSWSHLAQSDFLRQDSSSSEHSNRSSDSSSFFASSISKQTSSLSTRLNQTDNKKSHSNDSLDEMVATPTTNTASNNNSGNNSPNASRQGKKSKRESSTSKSTYKLPTSKTMDKTQTEQFAKKPTPTVSMKIKNVAKNLDNGKKEKSSFKCNSISESLKSSQESLTSTKFEQIEATINQDFMPTKTRSATLPFTQNDSNQQQSKPTSALMANSDSSVYVSESNLSWNQTSAVFQSNSNENENHFDSFRTVSPFKTNAEQNYSFSYKSSHNKETKFDAFRTAKEFNHATGNSKSGYFGYYGVNDKNNNGKDIWDSPITSFDTELAMNQLVKQTEEFAAIDEKVAVSNNNRSSFNGQRRGGGHSKFQTTSPITDDKWEIGEWSNDLLERCSPSSTSSKGGTSSLGVNNGSNYESSMAQMKKYPHHHSRFPQSINYQEYRNSLNDKNHSSKIYGKQLFNMNDSNMTHINSKSLPQTTAVASVGNGSYATPRTISPSQSTSISPTAPAGHNINLANVQSSLSLNPMKTTSAAVAPLQSSSSPITSPGISTTTFSPVIGRPTTAQQQQQSSILSTQRNKLLSSPPTDSNHFAMFNSCLEKSLNQKTPLSLLSPFNSSSNSAKNLLGQLDSLLEPTSKSQSLVYEQQQSAVSNGLCVGGKIVNTPSTVNVNSLLQTTRSSPWNSEFNPTLDSLLTSNNSTSKAVGSGITGMFTNLADNHGHQDSVWPSTAAESTWPSSIASPSNTNIFSNFSESVKPSVNTFSSGLSPIESSSANRINWLSANSSSTSATNNCHSHTMIGSNNSTQTSSQSGGVWSAFDTPFRNYIRNPTFNANDNVDFNSLVQPPTTNHHHPTTMHQDPVGVSTTPVVSSAATVSPPAAFVDNNPPSSTVFELFGGKSPWAPLSSSPPNSTTANTNVSGVDATTNFLSPSPTSAATSELLFGRLSQNSSPVSSSNGSTTSASSISSNMDTANSTK</sequence>
<keyword evidence="6 8" id="KW-0472">Membrane</keyword>
<feature type="region of interest" description="Disordered" evidence="7">
    <location>
        <begin position="1253"/>
        <end position="1337"/>
    </location>
</feature>
<feature type="region of interest" description="Disordered" evidence="7">
    <location>
        <begin position="72"/>
        <end position="91"/>
    </location>
</feature>
<feature type="compositionally biased region" description="Polar residues" evidence="7">
    <location>
        <begin position="1263"/>
        <end position="1280"/>
    </location>
</feature>
<feature type="compositionally biased region" description="Polar residues" evidence="7">
    <location>
        <begin position="1757"/>
        <end position="1770"/>
    </location>
</feature>
<reference evidence="15" key="1">
    <citation type="submission" date="2025-08" db="UniProtKB">
        <authorList>
            <consortium name="RefSeq"/>
        </authorList>
    </citation>
    <scope>IDENTIFICATION</scope>
    <source>
        <strain evidence="15">Airmid</strain>
    </source>
</reference>
<gene>
    <name evidence="15" type="primary">LOC113792106</name>
</gene>
<dbReference type="RefSeq" id="XP_027197799.1">
    <property type="nucleotide sequence ID" value="XM_027341998.1"/>
</dbReference>
<evidence type="ECO:0000259" key="12">
    <source>
        <dbReference type="Pfam" id="PF24499"/>
    </source>
</evidence>
<evidence type="ECO:0000259" key="13">
    <source>
        <dbReference type="Pfam" id="PF24501"/>
    </source>
</evidence>
<dbReference type="Pfam" id="PF24498">
    <property type="entry name" value="Ig_TMEM131L_3"/>
    <property type="match status" value="1"/>
</dbReference>
<dbReference type="InterPro" id="IPR056311">
    <property type="entry name" value="TMEM131_Ig_2"/>
</dbReference>